<proteinExistence type="predicted"/>
<gene>
    <name evidence="1" type="ORF">DT99_06135</name>
</gene>
<dbReference type="Pfam" id="PF01076">
    <property type="entry name" value="Mob_Pre"/>
    <property type="match status" value="1"/>
</dbReference>
<dbReference type="OrthoDB" id="8536512at2"/>
<protein>
    <recommendedName>
        <fullName evidence="2">Plasmid recombination enzyme</fullName>
    </recommendedName>
</protein>
<comment type="caution">
    <text evidence="1">The sequence shown here is derived from an EMBL/GenBank/DDBJ whole genome shotgun (WGS) entry which is preliminary data.</text>
</comment>
<dbReference type="AlphaFoldDB" id="A0A071MIB1"/>
<dbReference type="InterPro" id="IPR001668">
    <property type="entry name" value="Mob_Pre"/>
</dbReference>
<sequence>MSSAYVALKKLVGAGIVLTAARHNLREIAAEIGPAGHIDANRMHLNRIIDGPQTAVEVASLAEETMRAAGVRKLRKDAVRAVEALVSLSADSHVDVMSVFSDALEWLRGHFEVPVLSAVAHLDESAPHAHVLLLPLRDGRMIGSDLVGNRAQLLALQRGFAEDVAARHGLGRPKAQKRPTASMRRRGAEMALASLRGAPKRLSEPGVRTALLEAIAADPEPVLRALGLSMPELVPRRSRTFVQIMTRAVKAEPDANPTRVCDLMATETLLGDARAPPVLEGANPTSL</sequence>
<dbReference type="GO" id="GO:0003677">
    <property type="term" value="F:DNA binding"/>
    <property type="evidence" value="ECO:0007669"/>
    <property type="project" value="InterPro"/>
</dbReference>
<organism evidence="1">
    <name type="scientific">Burkholderia cenocepacia</name>
    <dbReference type="NCBI Taxonomy" id="95486"/>
    <lineage>
        <taxon>Bacteria</taxon>
        <taxon>Pseudomonadati</taxon>
        <taxon>Pseudomonadota</taxon>
        <taxon>Betaproteobacteria</taxon>
        <taxon>Burkholderiales</taxon>
        <taxon>Burkholderiaceae</taxon>
        <taxon>Burkholderia</taxon>
        <taxon>Burkholderia cepacia complex</taxon>
    </lineage>
</organism>
<dbReference type="GO" id="GO:0006310">
    <property type="term" value="P:DNA recombination"/>
    <property type="evidence" value="ECO:0007669"/>
    <property type="project" value="InterPro"/>
</dbReference>
<reference evidence="1" key="1">
    <citation type="submission" date="2014-04" db="EMBL/GenBank/DDBJ databases">
        <title>In planta biocontrol of soil-borne Fusarium wilt of banana through a plant endophytic bacterium, Burkholderia cenocepacia 869T2.</title>
        <authorList>
            <person name="Ho Y.-N."/>
            <person name="Chiang H.-M."/>
            <person name="Chao C.-P."/>
            <person name="Su C.-C."/>
            <person name="Hsu H.-F."/>
            <person name="Guo C.-T."/>
            <person name="Hsieh J.-L."/>
            <person name="Huang C.-C."/>
        </authorList>
    </citation>
    <scope>NUCLEOTIDE SEQUENCE [LARGE SCALE GENOMIC DNA]</scope>
    <source>
        <strain evidence="1">869T2</strain>
    </source>
</reference>
<dbReference type="EMBL" id="JJOA01000005">
    <property type="protein sequence ID" value="KEA60619.1"/>
    <property type="molecule type" value="Genomic_DNA"/>
</dbReference>
<dbReference type="Gene3D" id="3.30.930.30">
    <property type="match status" value="1"/>
</dbReference>
<accession>A0A071MIB1</accession>
<dbReference type="CDD" id="cd17242">
    <property type="entry name" value="MobM_relaxase"/>
    <property type="match status" value="1"/>
</dbReference>
<evidence type="ECO:0008006" key="2">
    <source>
        <dbReference type="Google" id="ProtNLM"/>
    </source>
</evidence>
<evidence type="ECO:0000313" key="1">
    <source>
        <dbReference type="EMBL" id="KEA60619.1"/>
    </source>
</evidence>
<name>A0A071MIB1_9BURK</name>